<dbReference type="InParanoid" id="A0A409XNW9"/>
<dbReference type="AlphaFoldDB" id="A0A409XNW9"/>
<dbReference type="Proteomes" id="UP000283269">
    <property type="component" value="Unassembled WGS sequence"/>
</dbReference>
<evidence type="ECO:0000256" key="1">
    <source>
        <dbReference type="SAM" id="MobiDB-lite"/>
    </source>
</evidence>
<feature type="compositionally biased region" description="Polar residues" evidence="1">
    <location>
        <begin position="106"/>
        <end position="119"/>
    </location>
</feature>
<protein>
    <submittedName>
        <fullName evidence="2">Uncharacterized protein</fullName>
    </submittedName>
</protein>
<proteinExistence type="predicted"/>
<comment type="caution">
    <text evidence="2">The sequence shown here is derived from an EMBL/GenBank/DDBJ whole genome shotgun (WGS) entry which is preliminary data.</text>
</comment>
<evidence type="ECO:0000313" key="2">
    <source>
        <dbReference type="EMBL" id="PPQ92448.1"/>
    </source>
</evidence>
<dbReference type="EMBL" id="NHYD01001042">
    <property type="protein sequence ID" value="PPQ92448.1"/>
    <property type="molecule type" value="Genomic_DNA"/>
</dbReference>
<gene>
    <name evidence="2" type="ORF">CVT25_009694</name>
</gene>
<sequence>MLHINVHYSRVANLSQSTERPSILLTPEIYSNCGSNQCGCSVDIQDTLDTCQACVLEEKGHEATEAALNSALGTSSIIDTDDTSSVTVPSISQYQQFCANAGSPITGSPQASNSQLSKGSTGGNVADTAASSPNSVSSGNGNGDAGSPQSKTSDGVPKVVVDIWCVVLLGIVTPYVLA</sequence>
<reference evidence="2 3" key="1">
    <citation type="journal article" date="2018" name="Evol. Lett.">
        <title>Horizontal gene cluster transfer increased hallucinogenic mushroom diversity.</title>
        <authorList>
            <person name="Reynolds H.T."/>
            <person name="Vijayakumar V."/>
            <person name="Gluck-Thaler E."/>
            <person name="Korotkin H.B."/>
            <person name="Matheny P.B."/>
            <person name="Slot J.C."/>
        </authorList>
    </citation>
    <scope>NUCLEOTIDE SEQUENCE [LARGE SCALE GENOMIC DNA]</scope>
    <source>
        <strain evidence="2 3">2631</strain>
    </source>
</reference>
<evidence type="ECO:0000313" key="3">
    <source>
        <dbReference type="Proteomes" id="UP000283269"/>
    </source>
</evidence>
<name>A0A409XNW9_PSICY</name>
<feature type="compositionally biased region" description="Low complexity" evidence="1">
    <location>
        <begin position="129"/>
        <end position="139"/>
    </location>
</feature>
<organism evidence="2 3">
    <name type="scientific">Psilocybe cyanescens</name>
    <dbReference type="NCBI Taxonomy" id="93625"/>
    <lineage>
        <taxon>Eukaryota</taxon>
        <taxon>Fungi</taxon>
        <taxon>Dikarya</taxon>
        <taxon>Basidiomycota</taxon>
        <taxon>Agaricomycotina</taxon>
        <taxon>Agaricomycetes</taxon>
        <taxon>Agaricomycetidae</taxon>
        <taxon>Agaricales</taxon>
        <taxon>Agaricineae</taxon>
        <taxon>Strophariaceae</taxon>
        <taxon>Psilocybe</taxon>
    </lineage>
</organism>
<accession>A0A409XNW9</accession>
<keyword evidence="3" id="KW-1185">Reference proteome</keyword>
<feature type="region of interest" description="Disordered" evidence="1">
    <location>
        <begin position="106"/>
        <end position="154"/>
    </location>
</feature>